<evidence type="ECO:0000256" key="3">
    <source>
        <dbReference type="ARBA" id="ARBA00022989"/>
    </source>
</evidence>
<feature type="transmembrane region" description="Helical" evidence="5">
    <location>
        <begin position="73"/>
        <end position="97"/>
    </location>
</feature>
<evidence type="ECO:0000256" key="5">
    <source>
        <dbReference type="SAM" id="Phobius"/>
    </source>
</evidence>
<reference evidence="6 7" key="1">
    <citation type="submission" date="2017-05" db="EMBL/GenBank/DDBJ databases">
        <title>Draft genome sequence of Elsinoe australis.</title>
        <authorList>
            <person name="Cheng Q."/>
        </authorList>
    </citation>
    <scope>NUCLEOTIDE SEQUENCE [LARGE SCALE GENOMIC DNA]</scope>
    <source>
        <strain evidence="6 7">NL1</strain>
    </source>
</reference>
<dbReference type="STRING" id="40998.A0A2P8A2Q3"/>
<protein>
    <submittedName>
        <fullName evidence="6">Protein RTM1</fullName>
    </submittedName>
</protein>
<comment type="subcellular location">
    <subcellularLocation>
        <location evidence="1">Membrane</location>
        <topology evidence="1">Multi-pass membrane protein</topology>
    </subcellularLocation>
</comment>
<dbReference type="Proteomes" id="UP000243723">
    <property type="component" value="Unassembled WGS sequence"/>
</dbReference>
<proteinExistence type="predicted"/>
<comment type="caution">
    <text evidence="6">The sequence shown here is derived from an EMBL/GenBank/DDBJ whole genome shotgun (WGS) entry which is preliminary data.</text>
</comment>
<gene>
    <name evidence="6" type="ORF">B9Z65_3827</name>
</gene>
<feature type="transmembrane region" description="Helical" evidence="5">
    <location>
        <begin position="43"/>
        <end position="61"/>
    </location>
</feature>
<feature type="transmembrane region" description="Helical" evidence="5">
    <location>
        <begin position="154"/>
        <end position="176"/>
    </location>
</feature>
<dbReference type="InterPro" id="IPR007568">
    <property type="entry name" value="RTA1"/>
</dbReference>
<keyword evidence="7" id="KW-1185">Reference proteome</keyword>
<dbReference type="EMBL" id="NHZQ01000072">
    <property type="protein sequence ID" value="PSK54738.1"/>
    <property type="molecule type" value="Genomic_DNA"/>
</dbReference>
<accession>A0A2P8A2Q3</accession>
<dbReference type="GO" id="GO:0016020">
    <property type="term" value="C:membrane"/>
    <property type="evidence" value="ECO:0007669"/>
    <property type="project" value="UniProtKB-SubCell"/>
</dbReference>
<keyword evidence="2 5" id="KW-0812">Transmembrane</keyword>
<feature type="transmembrane region" description="Helical" evidence="5">
    <location>
        <begin position="117"/>
        <end position="134"/>
    </location>
</feature>
<feature type="transmembrane region" description="Helical" evidence="5">
    <location>
        <begin position="235"/>
        <end position="254"/>
    </location>
</feature>
<sequence>MFTYINPLYINFLPSSVASITLAVIFFTLSSLHIALLKYTKRLFAIPFILGGLAEVAGYIARTVSRYDLANLYAYTAQNICIFLSPIVLNTGIHWFLGNVIEASTFVKYSILRPVHLSYLLAIGDGLGLIFQLWGTVKLIDPDDDDEIRWSGNIICGGLAIQVVVTGAFFVFASVFHSRLRKHNVINLTKPRLRISWSLSMLYFAGLLILVRTVYRIVQYGQILDGYLINHEWPLFAFDSGPMVVLMAMVILWYGMDLDVKEEPNHERALEIPLGRLASVSHTEALRVKSSFDGRIGQKTVITV</sequence>
<evidence type="ECO:0000313" key="7">
    <source>
        <dbReference type="Proteomes" id="UP000243723"/>
    </source>
</evidence>
<evidence type="ECO:0000256" key="4">
    <source>
        <dbReference type="ARBA" id="ARBA00023136"/>
    </source>
</evidence>
<feature type="transmembrane region" description="Helical" evidence="5">
    <location>
        <begin position="197"/>
        <end position="215"/>
    </location>
</feature>
<evidence type="ECO:0000256" key="1">
    <source>
        <dbReference type="ARBA" id="ARBA00004141"/>
    </source>
</evidence>
<dbReference type="OrthoDB" id="3358017at2759"/>
<dbReference type="PANTHER" id="PTHR31465:SF1">
    <property type="entry name" value="PROTEIN RTA1-RELATED"/>
    <property type="match status" value="1"/>
</dbReference>
<organism evidence="6 7">
    <name type="scientific">Elsinoe australis</name>
    <dbReference type="NCBI Taxonomy" id="40998"/>
    <lineage>
        <taxon>Eukaryota</taxon>
        <taxon>Fungi</taxon>
        <taxon>Dikarya</taxon>
        <taxon>Ascomycota</taxon>
        <taxon>Pezizomycotina</taxon>
        <taxon>Dothideomycetes</taxon>
        <taxon>Dothideomycetidae</taxon>
        <taxon>Myriangiales</taxon>
        <taxon>Elsinoaceae</taxon>
        <taxon>Elsinoe</taxon>
    </lineage>
</organism>
<dbReference type="PANTHER" id="PTHR31465">
    <property type="entry name" value="PROTEIN RTA1-RELATED"/>
    <property type="match status" value="1"/>
</dbReference>
<feature type="transmembrane region" description="Helical" evidence="5">
    <location>
        <begin position="12"/>
        <end position="36"/>
    </location>
</feature>
<dbReference type="Pfam" id="PF04479">
    <property type="entry name" value="RTA1"/>
    <property type="match status" value="1"/>
</dbReference>
<keyword evidence="3 5" id="KW-1133">Transmembrane helix</keyword>
<keyword evidence="4 5" id="KW-0472">Membrane</keyword>
<evidence type="ECO:0000256" key="2">
    <source>
        <dbReference type="ARBA" id="ARBA00022692"/>
    </source>
</evidence>
<dbReference type="AlphaFoldDB" id="A0A2P8A2Q3"/>
<name>A0A2P8A2Q3_9PEZI</name>
<evidence type="ECO:0000313" key="6">
    <source>
        <dbReference type="EMBL" id="PSK54738.1"/>
    </source>
</evidence>